<dbReference type="EMBL" id="SRPW01001162">
    <property type="protein sequence ID" value="KAG6005733.1"/>
    <property type="molecule type" value="Genomic_DNA"/>
</dbReference>
<feature type="compositionally biased region" description="Low complexity" evidence="1">
    <location>
        <begin position="28"/>
        <end position="79"/>
    </location>
</feature>
<accession>A0A9P7NA08</accession>
<feature type="compositionally biased region" description="Polar residues" evidence="1">
    <location>
        <begin position="237"/>
        <end position="246"/>
    </location>
</feature>
<feature type="compositionally biased region" description="Low complexity" evidence="1">
    <location>
        <begin position="99"/>
        <end position="113"/>
    </location>
</feature>
<dbReference type="OrthoDB" id="4150221at2759"/>
<feature type="domain" description="GDS1 winged helix" evidence="2">
    <location>
        <begin position="129"/>
        <end position="221"/>
    </location>
</feature>
<evidence type="ECO:0000313" key="4">
    <source>
        <dbReference type="Proteomes" id="UP000748025"/>
    </source>
</evidence>
<reference evidence="3" key="1">
    <citation type="journal article" date="2020" name="bioRxiv">
        <title>Whole genome comparisons of ergot fungi reveals the divergence and evolution of species within the genus Claviceps are the result of varying mechanisms driving genome evolution and host range expansion.</title>
        <authorList>
            <person name="Wyka S.A."/>
            <person name="Mondo S.J."/>
            <person name="Liu M."/>
            <person name="Dettman J."/>
            <person name="Nalam V."/>
            <person name="Broders K.D."/>
        </authorList>
    </citation>
    <scope>NUCLEOTIDE SEQUENCE</scope>
    <source>
        <strain evidence="3">CCC 602</strain>
    </source>
</reference>
<feature type="region of interest" description="Disordered" evidence="1">
    <location>
        <begin position="224"/>
        <end position="273"/>
    </location>
</feature>
<name>A0A9P7NA08_9HYPO</name>
<protein>
    <recommendedName>
        <fullName evidence="2">GDS1 winged helix domain-containing protein</fullName>
    </recommendedName>
</protein>
<sequence>MPYNTRRKSLSLPSLGIHIPVTHAARAAAAASNKSLRRLSLSSSSSPSSPPSSSSSAAAATSSPSSSSSSSSSTSAHLSDCSADIMDSHQNKRLKRSHGGASSPLSSSIPATSVEPPDADAAMSTINFQEINDDIVEASITRLLSTANRPHLIKELATVLAQSLTSVQQSANPCAIISSRLTTYMKRPCWSALSPCPLSKELETVHPRRTYFFLTTCPRQPLLDSSISDPIRHSPVVTPSVSLTDDSGSDDVDARRRDLSPSPEVDLSSPEFDDMDDEVGMPITPMGSFQSHTFRMRHGRDLRRNSPPLETDEREFTQTADVLQKRKFAHDDALIAVPETVERSFSLEYGYRDDLWFGDRVIPSATLVASPAMRPSTMTSLRKEDEADSWLKLNKLFEWDRTAESIEIDELDCLLDTY</sequence>
<dbReference type="Pfam" id="PF25318">
    <property type="entry name" value="WHD_GDS1"/>
    <property type="match status" value="1"/>
</dbReference>
<proteinExistence type="predicted"/>
<dbReference type="Proteomes" id="UP000748025">
    <property type="component" value="Unassembled WGS sequence"/>
</dbReference>
<dbReference type="InterPro" id="IPR057511">
    <property type="entry name" value="WH_GDS1"/>
</dbReference>
<organism evidence="3 4">
    <name type="scientific">Claviceps pusilla</name>
    <dbReference type="NCBI Taxonomy" id="123648"/>
    <lineage>
        <taxon>Eukaryota</taxon>
        <taxon>Fungi</taxon>
        <taxon>Dikarya</taxon>
        <taxon>Ascomycota</taxon>
        <taxon>Pezizomycotina</taxon>
        <taxon>Sordariomycetes</taxon>
        <taxon>Hypocreomycetidae</taxon>
        <taxon>Hypocreales</taxon>
        <taxon>Clavicipitaceae</taxon>
        <taxon>Claviceps</taxon>
    </lineage>
</organism>
<evidence type="ECO:0000313" key="3">
    <source>
        <dbReference type="EMBL" id="KAG6005733.1"/>
    </source>
</evidence>
<evidence type="ECO:0000256" key="1">
    <source>
        <dbReference type="SAM" id="MobiDB-lite"/>
    </source>
</evidence>
<comment type="caution">
    <text evidence="3">The sequence shown here is derived from an EMBL/GenBank/DDBJ whole genome shotgun (WGS) entry which is preliminary data.</text>
</comment>
<evidence type="ECO:0000259" key="2">
    <source>
        <dbReference type="Pfam" id="PF25318"/>
    </source>
</evidence>
<feature type="region of interest" description="Disordered" evidence="1">
    <location>
        <begin position="28"/>
        <end position="118"/>
    </location>
</feature>
<dbReference type="AlphaFoldDB" id="A0A9P7NA08"/>
<keyword evidence="4" id="KW-1185">Reference proteome</keyword>
<gene>
    <name evidence="3" type="ORF">E4U43_000550</name>
</gene>